<evidence type="ECO:0000256" key="4">
    <source>
        <dbReference type="ARBA" id="ARBA00022692"/>
    </source>
</evidence>
<evidence type="ECO:0000256" key="8">
    <source>
        <dbReference type="ARBA" id="ARBA00023128"/>
    </source>
</evidence>
<evidence type="ECO:0000313" key="12">
    <source>
        <dbReference type="Proteomes" id="UP000242474"/>
    </source>
</evidence>
<name>A0A2G5BEH9_COERN</name>
<keyword evidence="5" id="KW-1000">Mitochondrion outer membrane</keyword>
<evidence type="ECO:0000256" key="1">
    <source>
        <dbReference type="ARBA" id="ARBA00004572"/>
    </source>
</evidence>
<keyword evidence="7 10" id="KW-1133">Transmembrane helix</keyword>
<evidence type="ECO:0000256" key="3">
    <source>
        <dbReference type="ARBA" id="ARBA00022448"/>
    </source>
</evidence>
<reference evidence="11 12" key="1">
    <citation type="journal article" date="2015" name="Genome Biol. Evol.">
        <title>Phylogenomic analyses indicate that early fungi evolved digesting cell walls of algal ancestors of land plants.</title>
        <authorList>
            <person name="Chang Y."/>
            <person name="Wang S."/>
            <person name="Sekimoto S."/>
            <person name="Aerts A.L."/>
            <person name="Choi C."/>
            <person name="Clum A."/>
            <person name="LaButti K.M."/>
            <person name="Lindquist E.A."/>
            <person name="Yee Ngan C."/>
            <person name="Ohm R.A."/>
            <person name="Salamov A.A."/>
            <person name="Grigoriev I.V."/>
            <person name="Spatafora J.W."/>
            <person name="Berbee M.L."/>
        </authorList>
    </citation>
    <scope>NUCLEOTIDE SEQUENCE [LARGE SCALE GENOMIC DNA]</scope>
    <source>
        <strain evidence="11 12">NRRL 1564</strain>
    </source>
</reference>
<evidence type="ECO:0000313" key="11">
    <source>
        <dbReference type="EMBL" id="PIA17414.1"/>
    </source>
</evidence>
<comment type="similarity">
    <text evidence="2">Belongs to the Tom7 family.</text>
</comment>
<evidence type="ECO:0000256" key="7">
    <source>
        <dbReference type="ARBA" id="ARBA00022989"/>
    </source>
</evidence>
<sequence>MNDTVKDIIVKGTTAGKFLVHWGYIPLILFIGYRASNPKPMLSRIINPMA</sequence>
<evidence type="ECO:0000256" key="9">
    <source>
        <dbReference type="ARBA" id="ARBA00023136"/>
    </source>
</evidence>
<dbReference type="EMBL" id="KZ303494">
    <property type="protein sequence ID" value="PIA17414.1"/>
    <property type="molecule type" value="Genomic_DNA"/>
</dbReference>
<protein>
    <recommendedName>
        <fullName evidence="13">Tom7-domain-containing protein</fullName>
    </recommendedName>
</protein>
<dbReference type="OrthoDB" id="284357at2759"/>
<evidence type="ECO:0008006" key="13">
    <source>
        <dbReference type="Google" id="ProtNLM"/>
    </source>
</evidence>
<keyword evidence="6" id="KW-0653">Protein transport</keyword>
<evidence type="ECO:0000256" key="5">
    <source>
        <dbReference type="ARBA" id="ARBA00022787"/>
    </source>
</evidence>
<evidence type="ECO:0000256" key="2">
    <source>
        <dbReference type="ARBA" id="ARBA00010917"/>
    </source>
</evidence>
<keyword evidence="8" id="KW-0496">Mitochondrion</keyword>
<dbReference type="GO" id="GO:0030150">
    <property type="term" value="P:protein import into mitochondrial matrix"/>
    <property type="evidence" value="ECO:0007669"/>
    <property type="project" value="InterPro"/>
</dbReference>
<keyword evidence="9 10" id="KW-0472">Membrane</keyword>
<proteinExistence type="inferred from homology"/>
<dbReference type="InterPro" id="IPR012621">
    <property type="entry name" value="Tom7"/>
</dbReference>
<keyword evidence="3" id="KW-0813">Transport</keyword>
<keyword evidence="12" id="KW-1185">Reference proteome</keyword>
<dbReference type="GO" id="GO:0005742">
    <property type="term" value="C:mitochondrial outer membrane translocase complex"/>
    <property type="evidence" value="ECO:0007669"/>
    <property type="project" value="InterPro"/>
</dbReference>
<dbReference type="Proteomes" id="UP000242474">
    <property type="component" value="Unassembled WGS sequence"/>
</dbReference>
<accession>A0A2G5BEH9</accession>
<keyword evidence="4 10" id="KW-0812">Transmembrane</keyword>
<dbReference type="STRING" id="763665.A0A2G5BEH9"/>
<dbReference type="AlphaFoldDB" id="A0A2G5BEH9"/>
<evidence type="ECO:0000256" key="10">
    <source>
        <dbReference type="SAM" id="Phobius"/>
    </source>
</evidence>
<dbReference type="Pfam" id="PF08038">
    <property type="entry name" value="Tom7"/>
    <property type="match status" value="1"/>
</dbReference>
<comment type="subcellular location">
    <subcellularLocation>
        <location evidence="1">Mitochondrion outer membrane</location>
        <topology evidence="1">Single-pass membrane protein</topology>
    </subcellularLocation>
</comment>
<feature type="transmembrane region" description="Helical" evidence="10">
    <location>
        <begin position="19"/>
        <end position="36"/>
    </location>
</feature>
<gene>
    <name evidence="11" type="ORF">COEREDRAFT_40873</name>
</gene>
<evidence type="ECO:0000256" key="6">
    <source>
        <dbReference type="ARBA" id="ARBA00022927"/>
    </source>
</evidence>
<organism evidence="11 12">
    <name type="scientific">Coemansia reversa (strain ATCC 12441 / NRRL 1564)</name>
    <dbReference type="NCBI Taxonomy" id="763665"/>
    <lineage>
        <taxon>Eukaryota</taxon>
        <taxon>Fungi</taxon>
        <taxon>Fungi incertae sedis</taxon>
        <taxon>Zoopagomycota</taxon>
        <taxon>Kickxellomycotina</taxon>
        <taxon>Kickxellomycetes</taxon>
        <taxon>Kickxellales</taxon>
        <taxon>Kickxellaceae</taxon>
        <taxon>Coemansia</taxon>
    </lineage>
</organism>